<name>A0AB39YHT2_9ACTN</name>
<proteinExistence type="predicted"/>
<accession>A0AB39YHT2</accession>
<organism evidence="2">
    <name type="scientific">Streptomyces sp. R33</name>
    <dbReference type="NCBI Taxonomy" id="3238629"/>
    <lineage>
        <taxon>Bacteria</taxon>
        <taxon>Bacillati</taxon>
        <taxon>Actinomycetota</taxon>
        <taxon>Actinomycetes</taxon>
        <taxon>Kitasatosporales</taxon>
        <taxon>Streptomycetaceae</taxon>
        <taxon>Streptomyces</taxon>
    </lineage>
</organism>
<dbReference type="InterPro" id="IPR013216">
    <property type="entry name" value="Methyltransf_11"/>
</dbReference>
<dbReference type="SUPFAM" id="SSF53335">
    <property type="entry name" value="S-adenosyl-L-methionine-dependent methyltransferases"/>
    <property type="match status" value="1"/>
</dbReference>
<dbReference type="EC" id="2.1.1.-" evidence="2"/>
<keyword evidence="2" id="KW-0808">Transferase</keyword>
<dbReference type="Pfam" id="PF08241">
    <property type="entry name" value="Methyltransf_11"/>
    <property type="match status" value="1"/>
</dbReference>
<evidence type="ECO:0000313" key="2">
    <source>
        <dbReference type="EMBL" id="XDV68652.1"/>
    </source>
</evidence>
<dbReference type="GO" id="GO:0032259">
    <property type="term" value="P:methylation"/>
    <property type="evidence" value="ECO:0007669"/>
    <property type="project" value="UniProtKB-KW"/>
</dbReference>
<dbReference type="CDD" id="cd02440">
    <property type="entry name" value="AdoMet_MTases"/>
    <property type="match status" value="1"/>
</dbReference>
<reference evidence="2" key="1">
    <citation type="submission" date="2024-08" db="EMBL/GenBank/DDBJ databases">
        <authorList>
            <person name="Yu S.T."/>
        </authorList>
    </citation>
    <scope>NUCLEOTIDE SEQUENCE</scope>
    <source>
        <strain evidence="2">R33</strain>
    </source>
</reference>
<evidence type="ECO:0000259" key="1">
    <source>
        <dbReference type="Pfam" id="PF08241"/>
    </source>
</evidence>
<protein>
    <submittedName>
        <fullName evidence="2">Class I SAM-dependent methyltransferase</fullName>
        <ecNumber evidence="2">2.1.1.-</ecNumber>
    </submittedName>
</protein>
<feature type="domain" description="Methyltransferase type 11" evidence="1">
    <location>
        <begin position="46"/>
        <end position="140"/>
    </location>
</feature>
<keyword evidence="2" id="KW-0489">Methyltransferase</keyword>
<sequence>MPPTDAPYDGFADTFAREAAASAYNAHYDRPTVLQFLGDVNGLRVLDAGCGPGLYLAELAVRGADLVGIDQSADMVRLARDRLGQHAEIRQHDLDEPLTWVADATFDIVLLTLVIHYTRNRVRTLTELTRVLRPGGRIVISTSHPTADWLSGGGSYFDARYVEEAWSDGMTHRYWRQPLQAWVDEFTTAGLLVERLVEHRPAASMRRHDPTAYEKLTHQPGFIAFQLVKKPGAS</sequence>
<dbReference type="Gene3D" id="3.40.50.150">
    <property type="entry name" value="Vaccinia Virus protein VP39"/>
    <property type="match status" value="1"/>
</dbReference>
<dbReference type="GO" id="GO:0008757">
    <property type="term" value="F:S-adenosylmethionine-dependent methyltransferase activity"/>
    <property type="evidence" value="ECO:0007669"/>
    <property type="project" value="InterPro"/>
</dbReference>
<dbReference type="EMBL" id="CP165727">
    <property type="protein sequence ID" value="XDV68652.1"/>
    <property type="molecule type" value="Genomic_DNA"/>
</dbReference>
<dbReference type="AlphaFoldDB" id="A0AB39YHT2"/>
<dbReference type="PANTHER" id="PTHR43464:SF94">
    <property type="entry name" value="MALONYL-[ACYL-CARRIER PROTEIN] O-METHYLTRANSFERASE"/>
    <property type="match status" value="1"/>
</dbReference>
<gene>
    <name evidence="2" type="ORF">AB5J51_40170</name>
</gene>
<dbReference type="RefSeq" id="WP_369780144.1">
    <property type="nucleotide sequence ID" value="NZ_CP165727.1"/>
</dbReference>
<dbReference type="InterPro" id="IPR029063">
    <property type="entry name" value="SAM-dependent_MTases_sf"/>
</dbReference>
<dbReference type="PANTHER" id="PTHR43464">
    <property type="entry name" value="METHYLTRANSFERASE"/>
    <property type="match status" value="1"/>
</dbReference>